<keyword evidence="2" id="KW-1185">Reference proteome</keyword>
<accession>A0A9J6AGL8</accession>
<comment type="caution">
    <text evidence="1">The sequence shown here is derived from an EMBL/GenBank/DDBJ whole genome shotgun (WGS) entry which is preliminary data.</text>
</comment>
<dbReference type="EMBL" id="JACXVP010000002">
    <property type="protein sequence ID" value="KAG5623159.1"/>
    <property type="molecule type" value="Genomic_DNA"/>
</dbReference>
<dbReference type="Proteomes" id="UP000824120">
    <property type="component" value="Chromosome 2"/>
</dbReference>
<protein>
    <submittedName>
        <fullName evidence="1">Uncharacterized protein</fullName>
    </submittedName>
</protein>
<name>A0A9J6AGL8_SOLCO</name>
<reference evidence="1 2" key="1">
    <citation type="submission" date="2020-09" db="EMBL/GenBank/DDBJ databases">
        <title>De no assembly of potato wild relative species, Solanum commersonii.</title>
        <authorList>
            <person name="Cho K."/>
        </authorList>
    </citation>
    <scope>NUCLEOTIDE SEQUENCE [LARGE SCALE GENOMIC DNA]</scope>
    <source>
        <strain evidence="1">LZ3.2</strain>
        <tissue evidence="1">Leaf</tissue>
    </source>
</reference>
<sequence length="108" mass="12340">MPRSGELCDPEIGNVEDPPLKPMVICETETRMEKRGCERNLDPSDLSYSPNKTTWKGKEAFTTSQLQAEVKKKRVNQLTKKEKWPVDTTIFLNLQTLNIRFQGSVADL</sequence>
<proteinExistence type="predicted"/>
<dbReference type="AlphaFoldDB" id="A0A9J6AGL8"/>
<evidence type="ECO:0000313" key="1">
    <source>
        <dbReference type="EMBL" id="KAG5623159.1"/>
    </source>
</evidence>
<organism evidence="1 2">
    <name type="scientific">Solanum commersonii</name>
    <name type="common">Commerson's wild potato</name>
    <name type="synonym">Commerson's nightshade</name>
    <dbReference type="NCBI Taxonomy" id="4109"/>
    <lineage>
        <taxon>Eukaryota</taxon>
        <taxon>Viridiplantae</taxon>
        <taxon>Streptophyta</taxon>
        <taxon>Embryophyta</taxon>
        <taxon>Tracheophyta</taxon>
        <taxon>Spermatophyta</taxon>
        <taxon>Magnoliopsida</taxon>
        <taxon>eudicotyledons</taxon>
        <taxon>Gunneridae</taxon>
        <taxon>Pentapetalae</taxon>
        <taxon>asterids</taxon>
        <taxon>lamiids</taxon>
        <taxon>Solanales</taxon>
        <taxon>Solanaceae</taxon>
        <taxon>Solanoideae</taxon>
        <taxon>Solaneae</taxon>
        <taxon>Solanum</taxon>
    </lineage>
</organism>
<evidence type="ECO:0000313" key="2">
    <source>
        <dbReference type="Proteomes" id="UP000824120"/>
    </source>
</evidence>
<gene>
    <name evidence="1" type="ORF">H5410_008377</name>
</gene>